<feature type="transmembrane region" description="Helical" evidence="6">
    <location>
        <begin position="37"/>
        <end position="57"/>
    </location>
</feature>
<evidence type="ECO:0000313" key="7">
    <source>
        <dbReference type="Ensembl" id="ENSCAFP00020000093.1"/>
    </source>
</evidence>
<evidence type="ECO:0000256" key="6">
    <source>
        <dbReference type="SAM" id="Phobius"/>
    </source>
</evidence>
<gene>
    <name evidence="7" type="primary">MTUS1</name>
</gene>
<reference evidence="7" key="2">
    <citation type="submission" date="2025-09" db="UniProtKB">
        <authorList>
            <consortium name="Ensembl"/>
        </authorList>
    </citation>
    <scope>IDENTIFICATION</scope>
</reference>
<dbReference type="GO" id="GO:0010758">
    <property type="term" value="P:regulation of macrophage chemotaxis"/>
    <property type="evidence" value="ECO:0007669"/>
    <property type="project" value="TreeGrafter"/>
</dbReference>
<keyword evidence="4" id="KW-0539">Nucleus</keyword>
<accession>A0A8C0JG26</accession>
<keyword evidence="3" id="KW-0175">Coiled coil</keyword>
<protein>
    <submittedName>
        <fullName evidence="7">Microtubule associated scaffold protein 1</fullName>
    </submittedName>
</protein>
<evidence type="ECO:0000256" key="4">
    <source>
        <dbReference type="ARBA" id="ARBA00023242"/>
    </source>
</evidence>
<dbReference type="GeneTree" id="ENSGT00950000183026"/>
<keyword evidence="6" id="KW-0812">Transmembrane</keyword>
<sequence length="227" mass="24366">MTVPGGFRSCTETDISSKIFINSTLTPPAGSERHYDATLLTLLVLGSYSLCIVPLLATLTGKRTGNAAVIKYEEKPPKPAFQNGSSGSLYLKPLVSRAHAHLLKTPPKGPARKNLFTAFNVVEKGRQKNPRSLCIQTQTSPDVLSSEKTLELAQYKTKCENQSGFILHLKQLLSCGNIKFEALTVVIQHLLSEPDVGLDPGSPGSRPGPKAGAKPLCHPGIPNRANS</sequence>
<feature type="region of interest" description="Disordered" evidence="5">
    <location>
        <begin position="197"/>
        <end position="227"/>
    </location>
</feature>
<evidence type="ECO:0000256" key="5">
    <source>
        <dbReference type="SAM" id="MobiDB-lite"/>
    </source>
</evidence>
<dbReference type="PANTHER" id="PTHR24200:SF7">
    <property type="entry name" value="MICROTUBULE-ASSOCIATED TUMOR SUPPRESSOR 1"/>
    <property type="match status" value="1"/>
</dbReference>
<dbReference type="AlphaFoldDB" id="A0A8C0JG26"/>
<keyword evidence="6" id="KW-0472">Membrane</keyword>
<dbReference type="GO" id="GO:0008017">
    <property type="term" value="F:microtubule binding"/>
    <property type="evidence" value="ECO:0007669"/>
    <property type="project" value="TreeGrafter"/>
</dbReference>
<dbReference type="PANTHER" id="PTHR24200">
    <property type="entry name" value="TOUCAN, ISOFORM A"/>
    <property type="match status" value="1"/>
</dbReference>
<dbReference type="GO" id="GO:0005634">
    <property type="term" value="C:nucleus"/>
    <property type="evidence" value="ECO:0007669"/>
    <property type="project" value="UniProtKB-SubCell"/>
</dbReference>
<comment type="similarity">
    <text evidence="2">Belongs to the MTUS1 family.</text>
</comment>
<reference evidence="7" key="1">
    <citation type="submission" date="2025-08" db="UniProtKB">
        <authorList>
            <consortium name="Ensembl"/>
        </authorList>
    </citation>
    <scope>IDENTIFICATION</scope>
</reference>
<name>A0A8C0JG26_CANLU</name>
<evidence type="ECO:0000256" key="1">
    <source>
        <dbReference type="ARBA" id="ARBA00004123"/>
    </source>
</evidence>
<organism evidence="7 8">
    <name type="scientific">Canis lupus dingo</name>
    <name type="common">dingo</name>
    <dbReference type="NCBI Taxonomy" id="286419"/>
    <lineage>
        <taxon>Eukaryota</taxon>
        <taxon>Metazoa</taxon>
        <taxon>Chordata</taxon>
        <taxon>Craniata</taxon>
        <taxon>Vertebrata</taxon>
        <taxon>Euteleostomi</taxon>
        <taxon>Mammalia</taxon>
        <taxon>Eutheria</taxon>
        <taxon>Laurasiatheria</taxon>
        <taxon>Carnivora</taxon>
        <taxon>Caniformia</taxon>
        <taxon>Canidae</taxon>
        <taxon>Canis</taxon>
    </lineage>
</organism>
<proteinExistence type="inferred from homology"/>
<dbReference type="Ensembl" id="ENSCAFT00020000114.1">
    <property type="protein sequence ID" value="ENSCAFP00020000093.1"/>
    <property type="gene ID" value="ENSCAFG00020000087.1"/>
</dbReference>
<evidence type="ECO:0000256" key="3">
    <source>
        <dbReference type="ARBA" id="ARBA00023054"/>
    </source>
</evidence>
<evidence type="ECO:0000256" key="2">
    <source>
        <dbReference type="ARBA" id="ARBA00007585"/>
    </source>
</evidence>
<dbReference type="InterPro" id="IPR051293">
    <property type="entry name" value="MTUS1/CCDC69"/>
</dbReference>
<evidence type="ECO:0000313" key="8">
    <source>
        <dbReference type="Proteomes" id="UP000694391"/>
    </source>
</evidence>
<dbReference type="Proteomes" id="UP000694391">
    <property type="component" value="Unplaced"/>
</dbReference>
<dbReference type="GO" id="GO:0005737">
    <property type="term" value="C:cytoplasm"/>
    <property type="evidence" value="ECO:0007669"/>
    <property type="project" value="TreeGrafter"/>
</dbReference>
<keyword evidence="6" id="KW-1133">Transmembrane helix</keyword>
<keyword evidence="8" id="KW-1185">Reference proteome</keyword>
<comment type="subcellular location">
    <subcellularLocation>
        <location evidence="1">Nucleus</location>
    </subcellularLocation>
</comment>